<feature type="compositionally biased region" description="Pro residues" evidence="1">
    <location>
        <begin position="269"/>
        <end position="283"/>
    </location>
</feature>
<feature type="compositionally biased region" description="Basic and acidic residues" evidence="1">
    <location>
        <begin position="545"/>
        <end position="554"/>
    </location>
</feature>
<keyword evidence="3" id="KW-1185">Reference proteome</keyword>
<sequence>MAALLRPWIASSIISHDERYGADLSPRLTSPVLCQLVKFTSFRTASQPSRQVTAVVADRTHRVSVAFDLQATDSYEESKAGEDPERLTSSVRSILRLTEYSVSLVPRAPLETTQLPRVQLVVYRWTVVTGDGNDPVYFPGTVEIGRGGTKTDGSVNRVLRKWWLGDRHLSPNLRAHPVIVDRATLKSVNQLVADLATAGKPLPAWLFTPAPEAQREELDAIGVFGADPFKPESLASNGDASHGSNGHSVESQLTNGHTDESHMSNCTQYPPPESPHAQPPGPALPASYEWHEAQGPAATPQRPLAGLAAQTTSTQARPAVLPSPPSYTQAPALANNPRTTHARFQTPSDDSDEDAAIPIQPIRYVARRTQPPPRSARLQVFRSSPPRASSQPTGETDEDDLSDYERERRRKRQRPGSLGEGEPAEESVSKSQDSGSFNLARQSAPRALSSPIAPTSSSAPHVLVPTTTDESLQTDTVALESQDSPPAAHAHEDLPGSAHAHEDLPGSAHAHEDSRPDPARPRKRPRSSGAANDADDEASQRKPRPHDADAEPRPHAPVFEMTARSSETADVGTRSHSARLREPGPTSPTPLSVAQAVRAVLPSYRPDLTTFTVPGMSKELVEAVWSKAVEQKRGPRASGR</sequence>
<organism evidence="2 3">
    <name type="scientific">Cutaneotrichosporon spelunceum</name>
    <dbReference type="NCBI Taxonomy" id="1672016"/>
    <lineage>
        <taxon>Eukaryota</taxon>
        <taxon>Fungi</taxon>
        <taxon>Dikarya</taxon>
        <taxon>Basidiomycota</taxon>
        <taxon>Agaricomycotina</taxon>
        <taxon>Tremellomycetes</taxon>
        <taxon>Trichosporonales</taxon>
        <taxon>Trichosporonaceae</taxon>
        <taxon>Cutaneotrichosporon</taxon>
    </lineage>
</organism>
<dbReference type="EMBL" id="BTCM01000001">
    <property type="protein sequence ID" value="GMK53852.1"/>
    <property type="molecule type" value="Genomic_DNA"/>
</dbReference>
<feature type="compositionally biased region" description="Polar residues" evidence="1">
    <location>
        <begin position="234"/>
        <end position="256"/>
    </location>
</feature>
<feature type="compositionally biased region" description="Polar residues" evidence="1">
    <location>
        <begin position="429"/>
        <end position="441"/>
    </location>
</feature>
<dbReference type="Proteomes" id="UP001222932">
    <property type="component" value="Unassembled WGS sequence"/>
</dbReference>
<protein>
    <recommendedName>
        <fullName evidence="4">Telomere replication protein EST3</fullName>
    </recommendedName>
</protein>
<reference evidence="2" key="1">
    <citation type="journal article" date="2023" name="BMC Genomics">
        <title>Chromosome-level genome assemblies of Cutaneotrichosporon spp. (Trichosporonales, Basidiomycota) reveal imbalanced evolution between nucleotide sequences and chromosome synteny.</title>
        <authorList>
            <person name="Kobayashi Y."/>
            <person name="Kayamori A."/>
            <person name="Aoki K."/>
            <person name="Shiwa Y."/>
            <person name="Matsutani M."/>
            <person name="Fujita N."/>
            <person name="Sugita T."/>
            <person name="Iwasaki W."/>
            <person name="Tanaka N."/>
            <person name="Takashima M."/>
        </authorList>
    </citation>
    <scope>NUCLEOTIDE SEQUENCE</scope>
    <source>
        <strain evidence="2">HIS016</strain>
    </source>
</reference>
<feature type="compositionally biased region" description="Polar residues" evidence="1">
    <location>
        <begin position="465"/>
        <end position="484"/>
    </location>
</feature>
<proteinExistence type="predicted"/>
<reference evidence="2" key="2">
    <citation type="submission" date="2023-06" db="EMBL/GenBank/DDBJ databases">
        <authorList>
            <person name="Kobayashi Y."/>
            <person name="Kayamori A."/>
            <person name="Aoki K."/>
            <person name="Shiwa Y."/>
            <person name="Fujita N."/>
            <person name="Sugita T."/>
            <person name="Iwasaki W."/>
            <person name="Tanaka N."/>
            <person name="Takashima M."/>
        </authorList>
    </citation>
    <scope>NUCLEOTIDE SEQUENCE</scope>
    <source>
        <strain evidence="2">HIS016</strain>
    </source>
</reference>
<feature type="region of interest" description="Disordered" evidence="1">
    <location>
        <begin position="309"/>
        <end position="591"/>
    </location>
</feature>
<evidence type="ECO:0000256" key="1">
    <source>
        <dbReference type="SAM" id="MobiDB-lite"/>
    </source>
</evidence>
<gene>
    <name evidence="2" type="ORF">CspeluHIS016_0104380</name>
</gene>
<feature type="region of interest" description="Disordered" evidence="1">
    <location>
        <begin position="232"/>
        <end position="287"/>
    </location>
</feature>
<feature type="compositionally biased region" description="Basic and acidic residues" evidence="1">
    <location>
        <begin position="489"/>
        <end position="520"/>
    </location>
</feature>
<evidence type="ECO:0008006" key="4">
    <source>
        <dbReference type="Google" id="ProtNLM"/>
    </source>
</evidence>
<feature type="compositionally biased region" description="Polar residues" evidence="1">
    <location>
        <begin position="336"/>
        <end position="348"/>
    </location>
</feature>
<feature type="compositionally biased region" description="Low complexity" evidence="1">
    <location>
        <begin position="447"/>
        <end position="460"/>
    </location>
</feature>
<comment type="caution">
    <text evidence="2">The sequence shown here is derived from an EMBL/GenBank/DDBJ whole genome shotgun (WGS) entry which is preliminary data.</text>
</comment>
<accession>A0AAD3TNI3</accession>
<dbReference type="AlphaFoldDB" id="A0AAD3TNI3"/>
<name>A0AAD3TNI3_9TREE</name>
<evidence type="ECO:0000313" key="3">
    <source>
        <dbReference type="Proteomes" id="UP001222932"/>
    </source>
</evidence>
<evidence type="ECO:0000313" key="2">
    <source>
        <dbReference type="EMBL" id="GMK53852.1"/>
    </source>
</evidence>